<organism evidence="1 2">
    <name type="scientific">Xylaria hypoxylon</name>
    <dbReference type="NCBI Taxonomy" id="37992"/>
    <lineage>
        <taxon>Eukaryota</taxon>
        <taxon>Fungi</taxon>
        <taxon>Dikarya</taxon>
        <taxon>Ascomycota</taxon>
        <taxon>Pezizomycotina</taxon>
        <taxon>Sordariomycetes</taxon>
        <taxon>Xylariomycetidae</taxon>
        <taxon>Xylariales</taxon>
        <taxon>Xylariaceae</taxon>
        <taxon>Xylaria</taxon>
    </lineage>
</organism>
<keyword evidence="2" id="KW-1185">Reference proteome</keyword>
<evidence type="ECO:0000313" key="2">
    <source>
        <dbReference type="Proteomes" id="UP000297716"/>
    </source>
</evidence>
<dbReference type="EMBL" id="SKBN01000398">
    <property type="protein sequence ID" value="TGJ78382.1"/>
    <property type="molecule type" value="Genomic_DNA"/>
</dbReference>
<dbReference type="Proteomes" id="UP000297716">
    <property type="component" value="Unassembled WGS sequence"/>
</dbReference>
<proteinExistence type="predicted"/>
<name>A0A4Z0YP22_9PEZI</name>
<accession>A0A4Z0YP22</accession>
<dbReference type="STRING" id="37992.A0A4Z0YP22"/>
<sequence length="218" mass="25110">MMADDLGDSLSMIREHYQQPLVNSLLDIQKRRMRYPKSAEFVQNLECLYLSTQNNISDSTVRLARAEGASQPITFMRRHINAFRQRQYVALSYTWNPPPYSKEKYGGYYVESREGGPLQSKVQDLIDREYIVQEEGEKKEIAVQAMDLVYNRSKHPIGLLYHPTISMAELELLAGLMTMQFGKCGPEFKLPPGLSPESACRTLELLEAIVRDVWWTRA</sequence>
<protein>
    <submittedName>
        <fullName evidence="1">Uncharacterized protein</fullName>
    </submittedName>
</protein>
<dbReference type="OrthoDB" id="270167at2759"/>
<reference evidence="1 2" key="1">
    <citation type="submission" date="2019-03" db="EMBL/GenBank/DDBJ databases">
        <title>Draft genome sequence of Xylaria hypoxylon DSM 108379, a ubiquitous saprotrophic-parasitic fungi on hardwood.</title>
        <authorList>
            <person name="Buettner E."/>
            <person name="Leonhardt S."/>
            <person name="Gebauer A.M."/>
            <person name="Liers C."/>
            <person name="Hofrichter M."/>
            <person name="Kellner H."/>
        </authorList>
    </citation>
    <scope>NUCLEOTIDE SEQUENCE [LARGE SCALE GENOMIC DNA]</scope>
    <source>
        <strain evidence="1 2">DSM 108379</strain>
    </source>
</reference>
<evidence type="ECO:0000313" key="1">
    <source>
        <dbReference type="EMBL" id="TGJ78382.1"/>
    </source>
</evidence>
<comment type="caution">
    <text evidence="1">The sequence shown here is derived from an EMBL/GenBank/DDBJ whole genome shotgun (WGS) entry which is preliminary data.</text>
</comment>
<gene>
    <name evidence="1" type="ORF">E0Z10_g10381</name>
</gene>
<dbReference type="AlphaFoldDB" id="A0A4Z0YP22"/>